<feature type="compositionally biased region" description="Polar residues" evidence="1">
    <location>
        <begin position="78"/>
        <end position="90"/>
    </location>
</feature>
<organism evidence="2 3">
    <name type="scientific">Taxus chinensis</name>
    <name type="common">Chinese yew</name>
    <name type="synonym">Taxus wallichiana var. chinensis</name>
    <dbReference type="NCBI Taxonomy" id="29808"/>
    <lineage>
        <taxon>Eukaryota</taxon>
        <taxon>Viridiplantae</taxon>
        <taxon>Streptophyta</taxon>
        <taxon>Embryophyta</taxon>
        <taxon>Tracheophyta</taxon>
        <taxon>Spermatophyta</taxon>
        <taxon>Pinopsida</taxon>
        <taxon>Pinidae</taxon>
        <taxon>Conifers II</taxon>
        <taxon>Cupressales</taxon>
        <taxon>Taxaceae</taxon>
        <taxon>Taxus</taxon>
    </lineage>
</organism>
<keyword evidence="3" id="KW-1185">Reference proteome</keyword>
<name>A0AA38GLR4_TAXCH</name>
<accession>A0AA38GLR4</accession>
<comment type="caution">
    <text evidence="2">The sequence shown here is derived from an EMBL/GenBank/DDBJ whole genome shotgun (WGS) entry which is preliminary data.</text>
</comment>
<dbReference type="AlphaFoldDB" id="A0AA38GLR4"/>
<dbReference type="PANTHER" id="PTHR34468">
    <property type="entry name" value="MICROTUBULE-ASSOCIATED FUTSCH-LIKE PROTEIN"/>
    <property type="match status" value="1"/>
</dbReference>
<dbReference type="OMA" id="PEACPLI"/>
<evidence type="ECO:0000256" key="1">
    <source>
        <dbReference type="SAM" id="MobiDB-lite"/>
    </source>
</evidence>
<feature type="compositionally biased region" description="Polar residues" evidence="1">
    <location>
        <begin position="111"/>
        <end position="144"/>
    </location>
</feature>
<feature type="compositionally biased region" description="Basic and acidic residues" evidence="1">
    <location>
        <begin position="413"/>
        <end position="422"/>
    </location>
</feature>
<proteinExistence type="predicted"/>
<feature type="non-terminal residue" evidence="2">
    <location>
        <position position="422"/>
    </location>
</feature>
<evidence type="ECO:0000313" key="2">
    <source>
        <dbReference type="EMBL" id="KAH9323175.1"/>
    </source>
</evidence>
<feature type="region of interest" description="Disordered" evidence="1">
    <location>
        <begin position="43"/>
        <end position="149"/>
    </location>
</feature>
<gene>
    <name evidence="2" type="ORF">KI387_017814</name>
</gene>
<dbReference type="PANTHER" id="PTHR34468:SF3">
    <property type="entry name" value="OS03G0288900 PROTEIN"/>
    <property type="match status" value="1"/>
</dbReference>
<dbReference type="EMBL" id="JAHRHJ020000003">
    <property type="protein sequence ID" value="KAH9323175.1"/>
    <property type="molecule type" value="Genomic_DNA"/>
</dbReference>
<reference evidence="2 3" key="1">
    <citation type="journal article" date="2021" name="Nat. Plants">
        <title>The Taxus genome provides insights into paclitaxel biosynthesis.</title>
        <authorList>
            <person name="Xiong X."/>
            <person name="Gou J."/>
            <person name="Liao Q."/>
            <person name="Li Y."/>
            <person name="Zhou Q."/>
            <person name="Bi G."/>
            <person name="Li C."/>
            <person name="Du R."/>
            <person name="Wang X."/>
            <person name="Sun T."/>
            <person name="Guo L."/>
            <person name="Liang H."/>
            <person name="Lu P."/>
            <person name="Wu Y."/>
            <person name="Zhang Z."/>
            <person name="Ro D.K."/>
            <person name="Shang Y."/>
            <person name="Huang S."/>
            <person name="Yan J."/>
        </authorList>
    </citation>
    <scope>NUCLEOTIDE SEQUENCE [LARGE SCALE GENOMIC DNA]</scope>
    <source>
        <strain evidence="2">Ta-2019</strain>
    </source>
</reference>
<evidence type="ECO:0000313" key="3">
    <source>
        <dbReference type="Proteomes" id="UP000824469"/>
    </source>
</evidence>
<feature type="non-terminal residue" evidence="2">
    <location>
        <position position="1"/>
    </location>
</feature>
<protein>
    <submittedName>
        <fullName evidence="2">Uncharacterized protein</fullName>
    </submittedName>
</protein>
<feature type="region of interest" description="Disordered" evidence="1">
    <location>
        <begin position="291"/>
        <end position="422"/>
    </location>
</feature>
<sequence length="422" mass="46103">RVKQRFATKPSAKVQEYKTSNEITVIPKREKRVLTVSKSVNTLDLSGKDKPARATRRLSIPSKYATPVSKADKKMPSSAPSSTITKNKSTLKPDFVLKPMTPDNRGRATAKSVSFQGSFSRSQGKSNGGNRNVMSTPANGTSAQEVPKSGQIRKFSTLMSSSYWLAQVKLAESSGKHIISLGFFRLALESTAEPLQRLRDELKSYAKKYALLDLGEVAEEVLQNYGILEEVIAEVETKAGPKDIVSHVPEACPLIPESEEEEEKDSNGGSDCKDSKNKAMDECSPKVHVCKARKARKSDSNKNPSTEKVDSTYAEKSECLASPIDRNNTAQKRKKSSTQPVTKLQASIVGKSSNANPDKASLASKDRHAARRSSLNPAMGKNLHNEIKAAIQKDKGSNMNKPSQLDLPSVKESTIEPDKENL</sequence>
<feature type="region of interest" description="Disordered" evidence="1">
    <location>
        <begin position="255"/>
        <end position="279"/>
    </location>
</feature>
<feature type="compositionally biased region" description="Basic and acidic residues" evidence="1">
    <location>
        <begin position="297"/>
        <end position="318"/>
    </location>
</feature>
<dbReference type="Proteomes" id="UP000824469">
    <property type="component" value="Unassembled WGS sequence"/>
</dbReference>
<feature type="compositionally biased region" description="Basic and acidic residues" evidence="1">
    <location>
        <begin position="383"/>
        <end position="396"/>
    </location>
</feature>
<feature type="compositionally biased region" description="Polar residues" evidence="1">
    <location>
        <begin position="337"/>
        <end position="356"/>
    </location>
</feature>